<proteinExistence type="predicted"/>
<evidence type="ECO:0000313" key="1">
    <source>
        <dbReference type="EMBL" id="KAL0109241.1"/>
    </source>
</evidence>
<sequence>MIKTYRNTATESFVSSLLSAILSSILSIPRVTMSFNACFVSCSIACVSLETPTAPATCRVRRGPPWYSFRREGGADRIGWVGPHHSVTPGHTTSGPWYFAL</sequence>
<dbReference type="AlphaFoldDB" id="A0AAW2F3G3"/>
<protein>
    <recommendedName>
        <fullName evidence="3">Secreted protein</fullName>
    </recommendedName>
</protein>
<comment type="caution">
    <text evidence="1">The sequence shown here is derived from an EMBL/GenBank/DDBJ whole genome shotgun (WGS) entry which is preliminary data.</text>
</comment>
<organism evidence="1 2">
    <name type="scientific">Cardiocondyla obscurior</name>
    <dbReference type="NCBI Taxonomy" id="286306"/>
    <lineage>
        <taxon>Eukaryota</taxon>
        <taxon>Metazoa</taxon>
        <taxon>Ecdysozoa</taxon>
        <taxon>Arthropoda</taxon>
        <taxon>Hexapoda</taxon>
        <taxon>Insecta</taxon>
        <taxon>Pterygota</taxon>
        <taxon>Neoptera</taxon>
        <taxon>Endopterygota</taxon>
        <taxon>Hymenoptera</taxon>
        <taxon>Apocrita</taxon>
        <taxon>Aculeata</taxon>
        <taxon>Formicoidea</taxon>
        <taxon>Formicidae</taxon>
        <taxon>Myrmicinae</taxon>
        <taxon>Cardiocondyla</taxon>
    </lineage>
</organism>
<keyword evidence="2" id="KW-1185">Reference proteome</keyword>
<name>A0AAW2F3G3_9HYME</name>
<dbReference type="EMBL" id="JADYXP020000015">
    <property type="protein sequence ID" value="KAL0109241.1"/>
    <property type="molecule type" value="Genomic_DNA"/>
</dbReference>
<accession>A0AAW2F3G3</accession>
<evidence type="ECO:0000313" key="2">
    <source>
        <dbReference type="Proteomes" id="UP001430953"/>
    </source>
</evidence>
<dbReference type="Proteomes" id="UP001430953">
    <property type="component" value="Unassembled WGS sequence"/>
</dbReference>
<gene>
    <name evidence="1" type="ORF">PUN28_014374</name>
</gene>
<reference evidence="1 2" key="1">
    <citation type="submission" date="2023-03" db="EMBL/GenBank/DDBJ databases">
        <title>High recombination rates correlate with genetic variation in Cardiocondyla obscurior ants.</title>
        <authorList>
            <person name="Errbii M."/>
        </authorList>
    </citation>
    <scope>NUCLEOTIDE SEQUENCE [LARGE SCALE GENOMIC DNA]</scope>
    <source>
        <strain evidence="1">Alpha-2009</strain>
        <tissue evidence="1">Whole body</tissue>
    </source>
</reference>
<evidence type="ECO:0008006" key="3">
    <source>
        <dbReference type="Google" id="ProtNLM"/>
    </source>
</evidence>